<evidence type="ECO:0000256" key="1">
    <source>
        <dbReference type="SAM" id="Phobius"/>
    </source>
</evidence>
<dbReference type="InterPro" id="IPR029044">
    <property type="entry name" value="Nucleotide-diphossugar_trans"/>
</dbReference>
<evidence type="ECO:0000313" key="3">
    <source>
        <dbReference type="EMBL" id="KIP63379.1"/>
    </source>
</evidence>
<protein>
    <submittedName>
        <fullName evidence="3">Glycosyl transferase family 2</fullName>
    </submittedName>
</protein>
<feature type="transmembrane region" description="Helical" evidence="1">
    <location>
        <begin position="244"/>
        <end position="265"/>
    </location>
</feature>
<gene>
    <name evidence="3" type="ORF">ST44_03745</name>
</gene>
<dbReference type="PANTHER" id="PTHR22916:SF3">
    <property type="entry name" value="UDP-GLCNAC:BETAGAL BETA-1,3-N-ACETYLGLUCOSAMINYLTRANSFERASE-LIKE PROTEIN 1"/>
    <property type="match status" value="1"/>
</dbReference>
<dbReference type="AlphaFoldDB" id="A0A0D0HE85"/>
<keyword evidence="1" id="KW-0812">Transmembrane</keyword>
<keyword evidence="4" id="KW-1185">Reference proteome</keyword>
<dbReference type="STRING" id="1602171.ST44_03745"/>
<dbReference type="GO" id="GO:0016758">
    <property type="term" value="F:hexosyltransferase activity"/>
    <property type="evidence" value="ECO:0007669"/>
    <property type="project" value="UniProtKB-ARBA"/>
</dbReference>
<dbReference type="CDD" id="cd06433">
    <property type="entry name" value="GT_2_WfgS_like"/>
    <property type="match status" value="1"/>
</dbReference>
<sequence>MIKITLITVTYNAEKLLQPTLDSVFRQNYAALEHIVIDGASTDDTAVVAKDYMERSFASDNGHEVRLLVEPDNGIYDAMNKGLQMATGDYVCFLNAGDSLPADDTIAELVANTGVDSYVAADGGEDALPAVLYGNTDIVDGNRQFLAHRRLSPPEKLTWRSFRHGMLVCHQAFYARTDIAKRTPFNLMYRYSADFDWCIRIMKQAEDKNLPLANSGIVLADYLKEGTTTRHHKASLGERFKIMATYYGLLTTYLLHAWFVVRAVVKR</sequence>
<reference evidence="3 4" key="1">
    <citation type="submission" date="2015-01" db="EMBL/GenBank/DDBJ databases">
        <title>Comparative genomics of non-oral Prevotella species.</title>
        <authorList>
            <person name="Accetto T."/>
            <person name="Nograsek B."/>
            <person name="Avgustin G."/>
        </authorList>
    </citation>
    <scope>NUCLEOTIDE SEQUENCE [LARGE SCALE GENOMIC DNA]</scope>
    <source>
        <strain evidence="3 4">P5-119</strain>
    </source>
</reference>
<feature type="domain" description="Glycosyltransferase 2-like" evidence="2">
    <location>
        <begin position="6"/>
        <end position="116"/>
    </location>
</feature>
<keyword evidence="1" id="KW-0472">Membrane</keyword>
<evidence type="ECO:0000259" key="2">
    <source>
        <dbReference type="Pfam" id="PF00535"/>
    </source>
</evidence>
<dbReference type="EMBL" id="JXQK01000043">
    <property type="protein sequence ID" value="KIP63379.1"/>
    <property type="molecule type" value="Genomic_DNA"/>
</dbReference>
<dbReference type="OrthoDB" id="9788101at2"/>
<accession>A0A0D0HE85</accession>
<evidence type="ECO:0000313" key="4">
    <source>
        <dbReference type="Proteomes" id="UP000032046"/>
    </source>
</evidence>
<dbReference type="GeneID" id="93485048"/>
<comment type="caution">
    <text evidence="3">The sequence shown here is derived from an EMBL/GenBank/DDBJ whole genome shotgun (WGS) entry which is preliminary data.</text>
</comment>
<organism evidence="3 4">
    <name type="scientific">Prevotella pectinovora</name>
    <dbReference type="NCBI Taxonomy" id="1602169"/>
    <lineage>
        <taxon>Bacteria</taxon>
        <taxon>Pseudomonadati</taxon>
        <taxon>Bacteroidota</taxon>
        <taxon>Bacteroidia</taxon>
        <taxon>Bacteroidales</taxon>
        <taxon>Prevotellaceae</taxon>
        <taxon>Prevotella</taxon>
    </lineage>
</organism>
<dbReference type="InterPro" id="IPR001173">
    <property type="entry name" value="Glyco_trans_2-like"/>
</dbReference>
<dbReference type="Gene3D" id="3.90.550.10">
    <property type="entry name" value="Spore Coat Polysaccharide Biosynthesis Protein SpsA, Chain A"/>
    <property type="match status" value="1"/>
</dbReference>
<dbReference type="Proteomes" id="UP000032046">
    <property type="component" value="Unassembled WGS sequence"/>
</dbReference>
<dbReference type="SUPFAM" id="SSF53448">
    <property type="entry name" value="Nucleotide-diphospho-sugar transferases"/>
    <property type="match status" value="1"/>
</dbReference>
<dbReference type="PANTHER" id="PTHR22916">
    <property type="entry name" value="GLYCOSYLTRANSFERASE"/>
    <property type="match status" value="1"/>
</dbReference>
<dbReference type="Pfam" id="PF00535">
    <property type="entry name" value="Glycos_transf_2"/>
    <property type="match status" value="1"/>
</dbReference>
<dbReference type="RefSeq" id="WP_042518196.1">
    <property type="nucleotide sequence ID" value="NZ_JALFDM010000077.1"/>
</dbReference>
<keyword evidence="3" id="KW-0808">Transferase</keyword>
<proteinExistence type="predicted"/>
<keyword evidence="1" id="KW-1133">Transmembrane helix</keyword>
<name>A0A0D0HE85_9BACT</name>